<name>A0ABP0BJ51_9PEZI</name>
<keyword evidence="4" id="KW-1185">Reference proteome</keyword>
<dbReference type="Pfam" id="PF04696">
    <property type="entry name" value="Pinin_SDK_memA"/>
    <property type="match status" value="1"/>
</dbReference>
<evidence type="ECO:0000313" key="3">
    <source>
        <dbReference type="EMBL" id="CAK7219669.1"/>
    </source>
</evidence>
<accession>A0ABP0BJ51</accession>
<reference evidence="3 4" key="1">
    <citation type="submission" date="2024-01" db="EMBL/GenBank/DDBJ databases">
        <authorList>
            <person name="Allen C."/>
            <person name="Tagirdzhanova G."/>
        </authorList>
    </citation>
    <scope>NUCLEOTIDE SEQUENCE [LARGE SCALE GENOMIC DNA]</scope>
</reference>
<organism evidence="3 4">
    <name type="scientific">Sporothrix curviconia</name>
    <dbReference type="NCBI Taxonomy" id="1260050"/>
    <lineage>
        <taxon>Eukaryota</taxon>
        <taxon>Fungi</taxon>
        <taxon>Dikarya</taxon>
        <taxon>Ascomycota</taxon>
        <taxon>Pezizomycotina</taxon>
        <taxon>Sordariomycetes</taxon>
        <taxon>Sordariomycetidae</taxon>
        <taxon>Ophiostomatales</taxon>
        <taxon>Ophiostomataceae</taxon>
        <taxon>Sporothrix</taxon>
    </lineage>
</organism>
<proteinExistence type="predicted"/>
<dbReference type="EMBL" id="CAWUHB010000018">
    <property type="protein sequence ID" value="CAK7219669.1"/>
    <property type="molecule type" value="Genomic_DNA"/>
</dbReference>
<evidence type="ECO:0000259" key="2">
    <source>
        <dbReference type="Pfam" id="PF04696"/>
    </source>
</evidence>
<protein>
    <recommendedName>
        <fullName evidence="2">Pinin/SDK/MemA protein domain-containing protein</fullName>
    </recommendedName>
</protein>
<feature type="domain" description="Pinin/SDK/MemA protein" evidence="2">
    <location>
        <begin position="1"/>
        <end position="38"/>
    </location>
</feature>
<sequence length="163" mass="18276">MHANELVLAQSLRTRSKPALYYRPCSFTEAQKRVVEDQFRSAKRRIEQEEEDFEKEKQTRLAALDVRYSPKPAAPDKNERDAVPEEADSDKPTGSGSLDTDMAPPPTQQDADATDAMVDETDEKARPGPKPGTASSENHAGHEFHDDKDRGIMVETEEDTVIY</sequence>
<dbReference type="InterPro" id="IPR006786">
    <property type="entry name" value="Pinin_SDK_MemA"/>
</dbReference>
<dbReference type="Proteomes" id="UP001642405">
    <property type="component" value="Unassembled WGS sequence"/>
</dbReference>
<evidence type="ECO:0000256" key="1">
    <source>
        <dbReference type="SAM" id="MobiDB-lite"/>
    </source>
</evidence>
<feature type="compositionally biased region" description="Basic and acidic residues" evidence="1">
    <location>
        <begin position="74"/>
        <end position="83"/>
    </location>
</feature>
<comment type="caution">
    <text evidence="3">The sequence shown here is derived from an EMBL/GenBank/DDBJ whole genome shotgun (WGS) entry which is preliminary data.</text>
</comment>
<feature type="compositionally biased region" description="Basic and acidic residues" evidence="1">
    <location>
        <begin position="139"/>
        <end position="152"/>
    </location>
</feature>
<gene>
    <name evidence="3" type="ORF">SCUCBS95973_003896</name>
</gene>
<evidence type="ECO:0000313" key="4">
    <source>
        <dbReference type="Proteomes" id="UP001642405"/>
    </source>
</evidence>
<feature type="region of interest" description="Disordered" evidence="1">
    <location>
        <begin position="46"/>
        <end position="163"/>
    </location>
</feature>